<dbReference type="SUPFAM" id="SSF52402">
    <property type="entry name" value="Adenine nucleotide alpha hydrolases-like"/>
    <property type="match status" value="1"/>
</dbReference>
<evidence type="ECO:0000259" key="2">
    <source>
        <dbReference type="Pfam" id="PF00582"/>
    </source>
</evidence>
<evidence type="ECO:0000313" key="4">
    <source>
        <dbReference type="Proteomes" id="UP000434101"/>
    </source>
</evidence>
<keyword evidence="4" id="KW-1185">Reference proteome</keyword>
<dbReference type="Pfam" id="PF00582">
    <property type="entry name" value="Usp"/>
    <property type="match status" value="1"/>
</dbReference>
<feature type="region of interest" description="Disordered" evidence="1">
    <location>
        <begin position="66"/>
        <end position="85"/>
    </location>
</feature>
<comment type="caution">
    <text evidence="3">The sequence shown here is derived from an EMBL/GenBank/DDBJ whole genome shotgun (WGS) entry which is preliminary data.</text>
</comment>
<dbReference type="Gene3D" id="3.40.50.12370">
    <property type="match status" value="1"/>
</dbReference>
<evidence type="ECO:0000313" key="3">
    <source>
        <dbReference type="EMBL" id="MXV63154.1"/>
    </source>
</evidence>
<organism evidence="3 4">
    <name type="scientific">Natronorubrum halalkaliphilum</name>
    <dbReference type="NCBI Taxonomy" id="2691917"/>
    <lineage>
        <taxon>Archaea</taxon>
        <taxon>Methanobacteriati</taxon>
        <taxon>Methanobacteriota</taxon>
        <taxon>Stenosarchaea group</taxon>
        <taxon>Halobacteria</taxon>
        <taxon>Halobacteriales</taxon>
        <taxon>Natrialbaceae</taxon>
        <taxon>Natronorubrum</taxon>
    </lineage>
</organism>
<protein>
    <submittedName>
        <fullName evidence="3">Universal stress protein</fullName>
    </submittedName>
</protein>
<feature type="compositionally biased region" description="Acidic residues" evidence="1">
    <location>
        <begin position="72"/>
        <end position="81"/>
    </location>
</feature>
<proteinExistence type="predicted"/>
<dbReference type="Proteomes" id="UP000434101">
    <property type="component" value="Unassembled WGS sequence"/>
</dbReference>
<reference evidence="3 4" key="1">
    <citation type="submission" date="2020-01" db="EMBL/GenBank/DDBJ databases">
        <title>Natronorubrum sp. JWXQ-INN 674 isolated from Inner Mongolia Autonomous Region of China.</title>
        <authorList>
            <person name="Xue Q."/>
        </authorList>
    </citation>
    <scope>NUCLEOTIDE SEQUENCE [LARGE SCALE GENOMIC DNA]</scope>
    <source>
        <strain evidence="3 4">JWXQ-INN-674</strain>
    </source>
</reference>
<dbReference type="EMBL" id="WUYX01000042">
    <property type="protein sequence ID" value="MXV63154.1"/>
    <property type="molecule type" value="Genomic_DNA"/>
</dbReference>
<dbReference type="RefSeq" id="WP_328821398.1">
    <property type="nucleotide sequence ID" value="NZ_WUYX01000042.1"/>
</dbReference>
<evidence type="ECO:0000256" key="1">
    <source>
        <dbReference type="SAM" id="MobiDB-lite"/>
    </source>
</evidence>
<accession>A0A6B0VNR2</accession>
<dbReference type="CDD" id="cd00293">
    <property type="entry name" value="USP-like"/>
    <property type="match status" value="1"/>
</dbReference>
<dbReference type="AlphaFoldDB" id="A0A6B0VNR2"/>
<sequence>MLFGSTIAPLLERAPCDVTLVKNPSESPGNIVTLAGTGPHAATSARRAGEFRRAFADSTVTLLNVQSSPAEGGDEDTDEQTPIDPKAIGRDTIAAVAEDAELADDEYDARVIVADDVRETLVDAVSEYDTVIVGATGTSTVAQALYGSIPQRIVQQSDGTVVMARSEQCAPRTFRQALIQRLER</sequence>
<name>A0A6B0VNR2_9EURY</name>
<feature type="domain" description="UspA" evidence="2">
    <location>
        <begin position="39"/>
        <end position="165"/>
    </location>
</feature>
<dbReference type="InterPro" id="IPR006016">
    <property type="entry name" value="UspA"/>
</dbReference>
<gene>
    <name evidence="3" type="ORF">GS429_13965</name>
</gene>